<protein>
    <recommendedName>
        <fullName evidence="5">Transmembrane protein</fullName>
    </recommendedName>
</protein>
<evidence type="ECO:0008006" key="5">
    <source>
        <dbReference type="Google" id="ProtNLM"/>
    </source>
</evidence>
<dbReference type="AlphaFoldDB" id="A0A8H3UPL1"/>
<evidence type="ECO:0000256" key="2">
    <source>
        <dbReference type="SAM" id="Phobius"/>
    </source>
</evidence>
<keyword evidence="2" id="KW-1133">Transmembrane helix</keyword>
<organism evidence="3 4">
    <name type="scientific">Venturia inaequalis</name>
    <name type="common">Apple scab fungus</name>
    <dbReference type="NCBI Taxonomy" id="5025"/>
    <lineage>
        <taxon>Eukaryota</taxon>
        <taxon>Fungi</taxon>
        <taxon>Dikarya</taxon>
        <taxon>Ascomycota</taxon>
        <taxon>Pezizomycotina</taxon>
        <taxon>Dothideomycetes</taxon>
        <taxon>Pleosporomycetidae</taxon>
        <taxon>Venturiales</taxon>
        <taxon>Venturiaceae</taxon>
        <taxon>Venturia</taxon>
    </lineage>
</organism>
<evidence type="ECO:0000256" key="1">
    <source>
        <dbReference type="SAM" id="MobiDB-lite"/>
    </source>
</evidence>
<dbReference type="EMBL" id="WNWS01000224">
    <property type="protein sequence ID" value="KAE9974204.1"/>
    <property type="molecule type" value="Genomic_DNA"/>
</dbReference>
<name>A0A8H3UPL1_VENIN</name>
<keyword evidence="2" id="KW-0812">Transmembrane</keyword>
<sequence length="114" mass="12246">MFTNTLLNSIHIQQHSPDTHPSTEMGSKRHQDGRLRTAIRANKKNNGAARKQEEENGKFLMVRALTLAAVMAMVAFCVAIGGGVALLFIAVIFFGLFVYAVWAKAGAGGNAEGD</sequence>
<gene>
    <name evidence="3" type="ORF">EG328_003990</name>
</gene>
<feature type="transmembrane region" description="Helical" evidence="2">
    <location>
        <begin position="87"/>
        <end position="105"/>
    </location>
</feature>
<proteinExistence type="predicted"/>
<reference evidence="3 4" key="1">
    <citation type="submission" date="2018-12" db="EMBL/GenBank/DDBJ databases">
        <title>Venturia inaequalis Genome Resource.</title>
        <authorList>
            <person name="Lichtner F.J."/>
        </authorList>
    </citation>
    <scope>NUCLEOTIDE SEQUENCE [LARGE SCALE GENOMIC DNA]</scope>
    <source>
        <strain evidence="3 4">120213</strain>
    </source>
</reference>
<feature type="compositionally biased region" description="Polar residues" evidence="1">
    <location>
        <begin position="13"/>
        <end position="25"/>
    </location>
</feature>
<comment type="caution">
    <text evidence="3">The sequence shown here is derived from an EMBL/GenBank/DDBJ whole genome shotgun (WGS) entry which is preliminary data.</text>
</comment>
<feature type="region of interest" description="Disordered" evidence="1">
    <location>
        <begin position="13"/>
        <end position="32"/>
    </location>
</feature>
<feature type="transmembrane region" description="Helical" evidence="2">
    <location>
        <begin position="60"/>
        <end position="81"/>
    </location>
</feature>
<accession>A0A8H3UPL1</accession>
<evidence type="ECO:0000313" key="4">
    <source>
        <dbReference type="Proteomes" id="UP000447873"/>
    </source>
</evidence>
<keyword evidence="2" id="KW-0472">Membrane</keyword>
<dbReference type="Proteomes" id="UP000447873">
    <property type="component" value="Unassembled WGS sequence"/>
</dbReference>
<evidence type="ECO:0000313" key="3">
    <source>
        <dbReference type="EMBL" id="KAE9974204.1"/>
    </source>
</evidence>